<sequence>MPHQAVIKEDRTTTKIRIVFDASSHERGAKSWNVNLESGPSLNPDVPALLLRFRRYKVAMTTDVEKAFFQVGLHE</sequence>
<accession>A0ACB8CS70</accession>
<comment type="caution">
    <text evidence="1">The sequence shown here is derived from an EMBL/GenBank/DDBJ whole genome shotgun (WGS) entry which is preliminary data.</text>
</comment>
<proteinExistence type="predicted"/>
<evidence type="ECO:0000313" key="2">
    <source>
        <dbReference type="Proteomes" id="UP000821865"/>
    </source>
</evidence>
<evidence type="ECO:0000313" key="1">
    <source>
        <dbReference type="EMBL" id="KAH7949906.1"/>
    </source>
</evidence>
<dbReference type="Proteomes" id="UP000821865">
    <property type="component" value="Chromosome 5"/>
</dbReference>
<keyword evidence="2" id="KW-1185">Reference proteome</keyword>
<name>A0ACB8CS70_DERSI</name>
<organism evidence="1 2">
    <name type="scientific">Dermacentor silvarum</name>
    <name type="common">Tick</name>
    <dbReference type="NCBI Taxonomy" id="543639"/>
    <lineage>
        <taxon>Eukaryota</taxon>
        <taxon>Metazoa</taxon>
        <taxon>Ecdysozoa</taxon>
        <taxon>Arthropoda</taxon>
        <taxon>Chelicerata</taxon>
        <taxon>Arachnida</taxon>
        <taxon>Acari</taxon>
        <taxon>Parasitiformes</taxon>
        <taxon>Ixodida</taxon>
        <taxon>Ixodoidea</taxon>
        <taxon>Ixodidae</taxon>
        <taxon>Rhipicephalinae</taxon>
        <taxon>Dermacentor</taxon>
    </lineage>
</organism>
<reference evidence="1" key="1">
    <citation type="submission" date="2020-05" db="EMBL/GenBank/DDBJ databases">
        <title>Large-scale comparative analyses of tick genomes elucidate their genetic diversity and vector capacities.</title>
        <authorList>
            <person name="Jia N."/>
            <person name="Wang J."/>
            <person name="Shi W."/>
            <person name="Du L."/>
            <person name="Sun Y."/>
            <person name="Zhan W."/>
            <person name="Jiang J."/>
            <person name="Wang Q."/>
            <person name="Zhang B."/>
            <person name="Ji P."/>
            <person name="Sakyi L.B."/>
            <person name="Cui X."/>
            <person name="Yuan T."/>
            <person name="Jiang B."/>
            <person name="Yang W."/>
            <person name="Lam T.T.-Y."/>
            <person name="Chang Q."/>
            <person name="Ding S."/>
            <person name="Wang X."/>
            <person name="Zhu J."/>
            <person name="Ruan X."/>
            <person name="Zhao L."/>
            <person name="Wei J."/>
            <person name="Que T."/>
            <person name="Du C."/>
            <person name="Cheng J."/>
            <person name="Dai P."/>
            <person name="Han X."/>
            <person name="Huang E."/>
            <person name="Gao Y."/>
            <person name="Liu J."/>
            <person name="Shao H."/>
            <person name="Ye R."/>
            <person name="Li L."/>
            <person name="Wei W."/>
            <person name="Wang X."/>
            <person name="Wang C."/>
            <person name="Yang T."/>
            <person name="Huo Q."/>
            <person name="Li W."/>
            <person name="Guo W."/>
            <person name="Chen H."/>
            <person name="Zhou L."/>
            <person name="Ni X."/>
            <person name="Tian J."/>
            <person name="Zhou Y."/>
            <person name="Sheng Y."/>
            <person name="Liu T."/>
            <person name="Pan Y."/>
            <person name="Xia L."/>
            <person name="Li J."/>
            <person name="Zhao F."/>
            <person name="Cao W."/>
        </authorList>
    </citation>
    <scope>NUCLEOTIDE SEQUENCE</scope>
    <source>
        <strain evidence="1">Dsil-2018</strain>
    </source>
</reference>
<protein>
    <submittedName>
        <fullName evidence="1">Uncharacterized protein</fullName>
    </submittedName>
</protein>
<gene>
    <name evidence="1" type="ORF">HPB49_016623</name>
</gene>
<dbReference type="EMBL" id="CM023474">
    <property type="protein sequence ID" value="KAH7949906.1"/>
    <property type="molecule type" value="Genomic_DNA"/>
</dbReference>